<dbReference type="AlphaFoldDB" id="A0A4D9EB11"/>
<evidence type="ECO:0000313" key="2">
    <source>
        <dbReference type="Proteomes" id="UP000297703"/>
    </source>
</evidence>
<proteinExistence type="predicted"/>
<organism evidence="1 2">
    <name type="scientific">Platysternon megacephalum</name>
    <name type="common">big-headed turtle</name>
    <dbReference type="NCBI Taxonomy" id="55544"/>
    <lineage>
        <taxon>Eukaryota</taxon>
        <taxon>Metazoa</taxon>
        <taxon>Chordata</taxon>
        <taxon>Craniata</taxon>
        <taxon>Vertebrata</taxon>
        <taxon>Euteleostomi</taxon>
        <taxon>Archelosauria</taxon>
        <taxon>Testudinata</taxon>
        <taxon>Testudines</taxon>
        <taxon>Cryptodira</taxon>
        <taxon>Durocryptodira</taxon>
        <taxon>Testudinoidea</taxon>
        <taxon>Platysternidae</taxon>
        <taxon>Platysternon</taxon>
    </lineage>
</organism>
<comment type="caution">
    <text evidence="1">The sequence shown here is derived from an EMBL/GenBank/DDBJ whole genome shotgun (WGS) entry which is preliminary data.</text>
</comment>
<dbReference type="EMBL" id="QXTE01000131">
    <property type="protein sequence ID" value="TFK04583.1"/>
    <property type="molecule type" value="Genomic_DNA"/>
</dbReference>
<name>A0A4D9EB11_9SAUR</name>
<dbReference type="Proteomes" id="UP000297703">
    <property type="component" value="Unassembled WGS sequence"/>
</dbReference>
<reference evidence="1 2" key="2">
    <citation type="submission" date="2019-04" db="EMBL/GenBank/DDBJ databases">
        <title>The genome sequence of big-headed turtle.</title>
        <authorList>
            <person name="Gong S."/>
        </authorList>
    </citation>
    <scope>NUCLEOTIDE SEQUENCE [LARGE SCALE GENOMIC DNA]</scope>
    <source>
        <strain evidence="1">DO16091913</strain>
        <tissue evidence="1">Muscle</tissue>
    </source>
</reference>
<protein>
    <submittedName>
        <fullName evidence="1">Aquaporin-5</fullName>
    </submittedName>
</protein>
<accession>A0A4D9EB11</accession>
<sequence length="147" mass="16050">MAGRTRTLLLETQALSRQCCASQGVELRLARRFFNFLHLLSTLRVRSPTPRNPALLQTSIAHCWQLKMFCSLTHQGLPLSPVGHGPQLENHSTRNGWDECLFTCGKGSCKLPLESSASLPDTCLQTTLLGNADHSNGSSKGSQLGFS</sequence>
<reference evidence="1 2" key="1">
    <citation type="submission" date="2019-04" db="EMBL/GenBank/DDBJ databases">
        <title>Draft genome of the big-headed turtle Platysternon megacephalum.</title>
        <authorList>
            <person name="Gong S."/>
        </authorList>
    </citation>
    <scope>NUCLEOTIDE SEQUENCE [LARGE SCALE GENOMIC DNA]</scope>
    <source>
        <strain evidence="1">DO16091913</strain>
        <tissue evidence="1">Muscle</tissue>
    </source>
</reference>
<keyword evidence="2" id="KW-1185">Reference proteome</keyword>
<evidence type="ECO:0000313" key="1">
    <source>
        <dbReference type="EMBL" id="TFK04583.1"/>
    </source>
</evidence>
<gene>
    <name evidence="1" type="ORF">DR999_PMT12795</name>
</gene>